<sequence length="103" mass="11673">MKEPVALHLLLVCRPLLIVLPTSSAISVNSFLGGVRSLASLFVSSSPGVWQEEERWLPSFNFLPDGMIPRRLRGGRDRAFFISGEKFLPQRGRKRDPMIFLFD</sequence>
<dbReference type="AlphaFoldDB" id="A0AAV2GM74"/>
<reference evidence="2 3" key="1">
    <citation type="submission" date="2024-04" db="EMBL/GenBank/DDBJ databases">
        <authorList>
            <person name="Fracassetti M."/>
        </authorList>
    </citation>
    <scope>NUCLEOTIDE SEQUENCE [LARGE SCALE GENOMIC DNA]</scope>
</reference>
<feature type="signal peptide" evidence="1">
    <location>
        <begin position="1"/>
        <end position="25"/>
    </location>
</feature>
<evidence type="ECO:0000313" key="3">
    <source>
        <dbReference type="Proteomes" id="UP001497516"/>
    </source>
</evidence>
<evidence type="ECO:0000313" key="2">
    <source>
        <dbReference type="EMBL" id="CAL1411556.1"/>
    </source>
</evidence>
<organism evidence="2 3">
    <name type="scientific">Linum trigynum</name>
    <dbReference type="NCBI Taxonomy" id="586398"/>
    <lineage>
        <taxon>Eukaryota</taxon>
        <taxon>Viridiplantae</taxon>
        <taxon>Streptophyta</taxon>
        <taxon>Embryophyta</taxon>
        <taxon>Tracheophyta</taxon>
        <taxon>Spermatophyta</taxon>
        <taxon>Magnoliopsida</taxon>
        <taxon>eudicotyledons</taxon>
        <taxon>Gunneridae</taxon>
        <taxon>Pentapetalae</taxon>
        <taxon>rosids</taxon>
        <taxon>fabids</taxon>
        <taxon>Malpighiales</taxon>
        <taxon>Linaceae</taxon>
        <taxon>Linum</taxon>
    </lineage>
</organism>
<keyword evidence="1" id="KW-0732">Signal</keyword>
<keyword evidence="3" id="KW-1185">Reference proteome</keyword>
<proteinExistence type="predicted"/>
<evidence type="ECO:0000256" key="1">
    <source>
        <dbReference type="SAM" id="SignalP"/>
    </source>
</evidence>
<evidence type="ECO:0008006" key="4">
    <source>
        <dbReference type="Google" id="ProtNLM"/>
    </source>
</evidence>
<gene>
    <name evidence="2" type="ORF">LTRI10_LOCUS50905</name>
</gene>
<name>A0AAV2GM74_9ROSI</name>
<protein>
    <recommendedName>
        <fullName evidence="4">Secreted protein</fullName>
    </recommendedName>
</protein>
<feature type="chain" id="PRO_5043606801" description="Secreted protein" evidence="1">
    <location>
        <begin position="26"/>
        <end position="103"/>
    </location>
</feature>
<dbReference type="Proteomes" id="UP001497516">
    <property type="component" value="Chromosome 9"/>
</dbReference>
<dbReference type="EMBL" id="OZ034822">
    <property type="protein sequence ID" value="CAL1411556.1"/>
    <property type="molecule type" value="Genomic_DNA"/>
</dbReference>
<accession>A0AAV2GM74</accession>